<gene>
    <name evidence="2" type="ORF">UJA718_LOCUS45320</name>
    <name evidence="3" type="ORF">UJA718_LOCUS47468</name>
</gene>
<protein>
    <recommendedName>
        <fullName evidence="1">Dynein heavy chain linker domain-containing protein</fullName>
    </recommendedName>
</protein>
<dbReference type="EMBL" id="CAJOBP010075326">
    <property type="protein sequence ID" value="CAF4896652.1"/>
    <property type="molecule type" value="Genomic_DNA"/>
</dbReference>
<dbReference type="GO" id="GO:0051959">
    <property type="term" value="F:dynein light intermediate chain binding"/>
    <property type="evidence" value="ECO:0007669"/>
    <property type="project" value="InterPro"/>
</dbReference>
<dbReference type="GO" id="GO:0030286">
    <property type="term" value="C:dynein complex"/>
    <property type="evidence" value="ECO:0007669"/>
    <property type="project" value="InterPro"/>
</dbReference>
<accession>A0A821XVC3</accession>
<evidence type="ECO:0000313" key="2">
    <source>
        <dbReference type="EMBL" id="CAF4896652.1"/>
    </source>
</evidence>
<keyword evidence="4" id="KW-1185">Reference proteome</keyword>
<dbReference type="PANTHER" id="PTHR46961:SF19">
    <property type="entry name" value="DYNEIN HEAVY CHAIN 5, AXONEMAL"/>
    <property type="match status" value="1"/>
</dbReference>
<sequence length="62" mass="6995">TVTFDEKVYDKILEINSQEGEMVPLKEPVMAQGNVEVWLGDLLRISRASLHKIIRDGAISIQ</sequence>
<comment type="caution">
    <text evidence="3">The sequence shown here is derived from an EMBL/GenBank/DDBJ whole genome shotgun (WGS) entry which is preliminary data.</text>
</comment>
<proteinExistence type="predicted"/>
<evidence type="ECO:0000313" key="4">
    <source>
        <dbReference type="Proteomes" id="UP000663873"/>
    </source>
</evidence>
<dbReference type="Gene3D" id="3.20.180.20">
    <property type="entry name" value="Dynein heavy chain, N-terminal domain 2"/>
    <property type="match status" value="1"/>
</dbReference>
<evidence type="ECO:0000259" key="1">
    <source>
        <dbReference type="Pfam" id="PF08393"/>
    </source>
</evidence>
<dbReference type="GO" id="GO:0007018">
    <property type="term" value="P:microtubule-based movement"/>
    <property type="evidence" value="ECO:0007669"/>
    <property type="project" value="InterPro"/>
</dbReference>
<dbReference type="InterPro" id="IPR013602">
    <property type="entry name" value="Dynein_heavy_linker"/>
</dbReference>
<dbReference type="Pfam" id="PF08393">
    <property type="entry name" value="DHC_N2"/>
    <property type="match status" value="1"/>
</dbReference>
<feature type="non-terminal residue" evidence="3">
    <location>
        <position position="62"/>
    </location>
</feature>
<dbReference type="Proteomes" id="UP000663873">
    <property type="component" value="Unassembled WGS sequence"/>
</dbReference>
<name>A0A821XVC3_9BILA</name>
<feature type="non-terminal residue" evidence="3">
    <location>
        <position position="1"/>
    </location>
</feature>
<dbReference type="AlphaFoldDB" id="A0A821XVC3"/>
<dbReference type="GO" id="GO:0045505">
    <property type="term" value="F:dynein intermediate chain binding"/>
    <property type="evidence" value="ECO:0007669"/>
    <property type="project" value="InterPro"/>
</dbReference>
<organism evidence="3 4">
    <name type="scientific">Rotaria socialis</name>
    <dbReference type="NCBI Taxonomy" id="392032"/>
    <lineage>
        <taxon>Eukaryota</taxon>
        <taxon>Metazoa</taxon>
        <taxon>Spiralia</taxon>
        <taxon>Gnathifera</taxon>
        <taxon>Rotifera</taxon>
        <taxon>Eurotatoria</taxon>
        <taxon>Bdelloidea</taxon>
        <taxon>Philodinida</taxon>
        <taxon>Philodinidae</taxon>
        <taxon>Rotaria</taxon>
    </lineage>
</organism>
<evidence type="ECO:0000313" key="3">
    <source>
        <dbReference type="EMBL" id="CAF4944328.1"/>
    </source>
</evidence>
<dbReference type="InterPro" id="IPR026983">
    <property type="entry name" value="DHC"/>
</dbReference>
<dbReference type="EMBL" id="CAJOBP010090191">
    <property type="protein sequence ID" value="CAF4944328.1"/>
    <property type="molecule type" value="Genomic_DNA"/>
</dbReference>
<reference evidence="3" key="1">
    <citation type="submission" date="2021-02" db="EMBL/GenBank/DDBJ databases">
        <authorList>
            <person name="Nowell W R."/>
        </authorList>
    </citation>
    <scope>NUCLEOTIDE SEQUENCE</scope>
</reference>
<dbReference type="PANTHER" id="PTHR46961">
    <property type="entry name" value="DYNEIN HEAVY CHAIN 1, AXONEMAL-LIKE PROTEIN"/>
    <property type="match status" value="1"/>
</dbReference>
<dbReference type="InterPro" id="IPR042228">
    <property type="entry name" value="Dynein_linker_3"/>
</dbReference>
<feature type="domain" description="Dynein heavy chain linker" evidence="1">
    <location>
        <begin position="2"/>
        <end position="56"/>
    </location>
</feature>